<evidence type="ECO:0000313" key="1">
    <source>
        <dbReference type="EMBL" id="RMZ68066.1"/>
    </source>
</evidence>
<dbReference type="Proteomes" id="UP000265663">
    <property type="component" value="Unassembled WGS sequence"/>
</dbReference>
<name>A0A3M7M0T4_9PLEO</name>
<accession>A0A3M7M0T4</accession>
<dbReference type="EMBL" id="KE747814">
    <property type="protein sequence ID" value="RMZ68066.1"/>
    <property type="molecule type" value="Genomic_DNA"/>
</dbReference>
<protein>
    <submittedName>
        <fullName evidence="1">Uncharacterized protein</fullName>
    </submittedName>
</protein>
<dbReference type="AlphaFoldDB" id="A0A3M7M0T4"/>
<keyword evidence="2" id="KW-1185">Reference proteome</keyword>
<proteinExistence type="predicted"/>
<gene>
    <name evidence="1" type="ORF">GMOD_00004233</name>
</gene>
<reference evidence="1 2" key="1">
    <citation type="journal article" date="2014" name="PLoS ONE">
        <title>De novo Genome Assembly of the Fungal Plant Pathogen Pyrenophora semeniperda.</title>
        <authorList>
            <person name="Soliai M.M."/>
            <person name="Meyer S.E."/>
            <person name="Udall J.A."/>
            <person name="Elzinga D.E."/>
            <person name="Hermansen R.A."/>
            <person name="Bodily P.M."/>
            <person name="Hart A.A."/>
            <person name="Coleman C.E."/>
        </authorList>
    </citation>
    <scope>NUCLEOTIDE SEQUENCE [LARGE SCALE GENOMIC DNA]</scope>
    <source>
        <strain evidence="1 2">CCB06</strain>
        <tissue evidence="1">Mycelium</tissue>
    </source>
</reference>
<sequence length="107" mass="12577">MIWQRSPYAKFVRMLSLEFGGVGITFALCHCRVRCVFRETKWKEQILRRWRWTSFLDGVPQTILGWQACHPGANVHVLIERYDKRVGESANVHRCVAEASVQPYLRQ</sequence>
<evidence type="ECO:0000313" key="2">
    <source>
        <dbReference type="Proteomes" id="UP000265663"/>
    </source>
</evidence>
<organism evidence="1 2">
    <name type="scientific">Pyrenophora seminiperda CCB06</name>
    <dbReference type="NCBI Taxonomy" id="1302712"/>
    <lineage>
        <taxon>Eukaryota</taxon>
        <taxon>Fungi</taxon>
        <taxon>Dikarya</taxon>
        <taxon>Ascomycota</taxon>
        <taxon>Pezizomycotina</taxon>
        <taxon>Dothideomycetes</taxon>
        <taxon>Pleosporomycetidae</taxon>
        <taxon>Pleosporales</taxon>
        <taxon>Pleosporineae</taxon>
        <taxon>Pleosporaceae</taxon>
        <taxon>Pyrenophora</taxon>
    </lineage>
</organism>